<gene>
    <name evidence="2" type="ORF">C8A05DRAFT_34342</name>
</gene>
<name>A0AAN6MKJ1_9PEZI</name>
<evidence type="ECO:0000313" key="2">
    <source>
        <dbReference type="EMBL" id="KAK3901964.1"/>
    </source>
</evidence>
<keyword evidence="3" id="KW-1185">Reference proteome</keyword>
<protein>
    <submittedName>
        <fullName evidence="2">Uncharacterized protein</fullName>
    </submittedName>
</protein>
<comment type="caution">
    <text evidence="2">The sequence shown here is derived from an EMBL/GenBank/DDBJ whole genome shotgun (WGS) entry which is preliminary data.</text>
</comment>
<evidence type="ECO:0000256" key="1">
    <source>
        <dbReference type="SAM" id="MobiDB-lite"/>
    </source>
</evidence>
<accession>A0AAN6MKJ1</accession>
<organism evidence="2 3">
    <name type="scientific">Staphylotrichum tortipilum</name>
    <dbReference type="NCBI Taxonomy" id="2831512"/>
    <lineage>
        <taxon>Eukaryota</taxon>
        <taxon>Fungi</taxon>
        <taxon>Dikarya</taxon>
        <taxon>Ascomycota</taxon>
        <taxon>Pezizomycotina</taxon>
        <taxon>Sordariomycetes</taxon>
        <taxon>Sordariomycetidae</taxon>
        <taxon>Sordariales</taxon>
        <taxon>Chaetomiaceae</taxon>
        <taxon>Staphylotrichum</taxon>
    </lineage>
</organism>
<reference evidence="2" key="1">
    <citation type="journal article" date="2023" name="Mol. Phylogenet. Evol.">
        <title>Genome-scale phylogeny and comparative genomics of the fungal order Sordariales.</title>
        <authorList>
            <person name="Hensen N."/>
            <person name="Bonometti L."/>
            <person name="Westerberg I."/>
            <person name="Brannstrom I.O."/>
            <person name="Guillou S."/>
            <person name="Cros-Aarteil S."/>
            <person name="Calhoun S."/>
            <person name="Haridas S."/>
            <person name="Kuo A."/>
            <person name="Mondo S."/>
            <person name="Pangilinan J."/>
            <person name="Riley R."/>
            <person name="LaButti K."/>
            <person name="Andreopoulos B."/>
            <person name="Lipzen A."/>
            <person name="Chen C."/>
            <person name="Yan M."/>
            <person name="Daum C."/>
            <person name="Ng V."/>
            <person name="Clum A."/>
            <person name="Steindorff A."/>
            <person name="Ohm R.A."/>
            <person name="Martin F."/>
            <person name="Silar P."/>
            <person name="Natvig D.O."/>
            <person name="Lalanne C."/>
            <person name="Gautier V."/>
            <person name="Ament-Velasquez S.L."/>
            <person name="Kruys A."/>
            <person name="Hutchinson M.I."/>
            <person name="Powell A.J."/>
            <person name="Barry K."/>
            <person name="Miller A.N."/>
            <person name="Grigoriev I.V."/>
            <person name="Debuchy R."/>
            <person name="Gladieux P."/>
            <person name="Hiltunen Thoren M."/>
            <person name="Johannesson H."/>
        </authorList>
    </citation>
    <scope>NUCLEOTIDE SEQUENCE</scope>
    <source>
        <strain evidence="2">CBS 103.79</strain>
    </source>
</reference>
<feature type="region of interest" description="Disordered" evidence="1">
    <location>
        <begin position="161"/>
        <end position="180"/>
    </location>
</feature>
<evidence type="ECO:0000313" key="3">
    <source>
        <dbReference type="Proteomes" id="UP001303889"/>
    </source>
</evidence>
<dbReference type="AlphaFoldDB" id="A0AAN6MKJ1"/>
<reference evidence="2" key="2">
    <citation type="submission" date="2023-05" db="EMBL/GenBank/DDBJ databases">
        <authorList>
            <consortium name="Lawrence Berkeley National Laboratory"/>
            <person name="Steindorff A."/>
            <person name="Hensen N."/>
            <person name="Bonometti L."/>
            <person name="Westerberg I."/>
            <person name="Brannstrom I.O."/>
            <person name="Guillou S."/>
            <person name="Cros-Aarteil S."/>
            <person name="Calhoun S."/>
            <person name="Haridas S."/>
            <person name="Kuo A."/>
            <person name="Mondo S."/>
            <person name="Pangilinan J."/>
            <person name="Riley R."/>
            <person name="Labutti K."/>
            <person name="Andreopoulos B."/>
            <person name="Lipzen A."/>
            <person name="Chen C."/>
            <person name="Yanf M."/>
            <person name="Daum C."/>
            <person name="Ng V."/>
            <person name="Clum A."/>
            <person name="Ohm R."/>
            <person name="Martin F."/>
            <person name="Silar P."/>
            <person name="Natvig D."/>
            <person name="Lalanne C."/>
            <person name="Gautier V."/>
            <person name="Ament-Velasquez S.L."/>
            <person name="Kruys A."/>
            <person name="Hutchinson M.I."/>
            <person name="Powell A.J."/>
            <person name="Barry K."/>
            <person name="Miller A.N."/>
            <person name="Grigoriev I.V."/>
            <person name="Debuchy R."/>
            <person name="Gladieux P."/>
            <person name="Thoren M.H."/>
            <person name="Johannesson H."/>
        </authorList>
    </citation>
    <scope>NUCLEOTIDE SEQUENCE</scope>
    <source>
        <strain evidence="2">CBS 103.79</strain>
    </source>
</reference>
<dbReference type="EMBL" id="MU855542">
    <property type="protein sequence ID" value="KAK3901964.1"/>
    <property type="molecule type" value="Genomic_DNA"/>
</dbReference>
<dbReference type="Proteomes" id="UP001303889">
    <property type="component" value="Unassembled WGS sequence"/>
</dbReference>
<proteinExistence type="predicted"/>
<sequence>MQHRRNSAELPARRSWAGRTQGAQKKFHEIHWIFDAVTAVLVFKEGNLDVYESEPGFLISLPDAKSIRRLARENLFTVEDQAQGPPKLKDMNKAWNGRTSNAMKKIHEIHALYGAQTAGLIFNKTKGELMIYESRRGFVTLPDGVQTVRRIPAERFTKVCDHRKPTKPGPRRNPPAHGFGQESEVLDMSILEKPTSFEPPQLRPSAGANILRIGQYFSL</sequence>